<reference evidence="7" key="2">
    <citation type="submission" date="2020-05" db="UniProtKB">
        <authorList>
            <consortium name="EnsemblMetazoa"/>
        </authorList>
    </citation>
    <scope>IDENTIFICATION</scope>
    <source>
        <strain evidence="7">ACHKN1017</strain>
    </source>
</reference>
<dbReference type="AlphaFoldDB" id="A0A182JNM3"/>
<evidence type="ECO:0000259" key="6">
    <source>
        <dbReference type="PROSITE" id="PS50950"/>
    </source>
</evidence>
<keyword evidence="2 5" id="KW-0863">Zinc-finger</keyword>
<evidence type="ECO:0000256" key="5">
    <source>
        <dbReference type="PROSITE-ProRule" id="PRU00309"/>
    </source>
</evidence>
<evidence type="ECO:0000256" key="3">
    <source>
        <dbReference type="ARBA" id="ARBA00022833"/>
    </source>
</evidence>
<organism evidence="7 8">
    <name type="scientific">Anopheles christyi</name>
    <dbReference type="NCBI Taxonomy" id="43041"/>
    <lineage>
        <taxon>Eukaryota</taxon>
        <taxon>Metazoa</taxon>
        <taxon>Ecdysozoa</taxon>
        <taxon>Arthropoda</taxon>
        <taxon>Hexapoda</taxon>
        <taxon>Insecta</taxon>
        <taxon>Pterygota</taxon>
        <taxon>Neoptera</taxon>
        <taxon>Endopterygota</taxon>
        <taxon>Diptera</taxon>
        <taxon>Nematocera</taxon>
        <taxon>Culicoidea</taxon>
        <taxon>Culicidae</taxon>
        <taxon>Anophelinae</taxon>
        <taxon>Anopheles</taxon>
    </lineage>
</organism>
<keyword evidence="3" id="KW-0862">Zinc</keyword>
<protein>
    <recommendedName>
        <fullName evidence="6">THAP-type domain-containing protein</fullName>
    </recommendedName>
</protein>
<dbReference type="Proteomes" id="UP000075881">
    <property type="component" value="Unassembled WGS sequence"/>
</dbReference>
<evidence type="ECO:0000256" key="2">
    <source>
        <dbReference type="ARBA" id="ARBA00022771"/>
    </source>
</evidence>
<dbReference type="GO" id="GO:0003677">
    <property type="term" value="F:DNA binding"/>
    <property type="evidence" value="ECO:0007669"/>
    <property type="project" value="UniProtKB-UniRule"/>
</dbReference>
<reference evidence="8" key="1">
    <citation type="submission" date="2013-03" db="EMBL/GenBank/DDBJ databases">
        <title>The Genome Sequence of Anopheles christyi ACHKN1017.</title>
        <authorList>
            <consortium name="The Broad Institute Genomics Platform"/>
            <person name="Neafsey D.E."/>
            <person name="Besansky N."/>
            <person name="Walker B."/>
            <person name="Young S.K."/>
            <person name="Zeng Q."/>
            <person name="Gargeya S."/>
            <person name="Fitzgerald M."/>
            <person name="Haas B."/>
            <person name="Abouelleil A."/>
            <person name="Allen A.W."/>
            <person name="Alvarado L."/>
            <person name="Arachchi H.M."/>
            <person name="Berlin A.M."/>
            <person name="Chapman S.B."/>
            <person name="Gainer-Dewar J."/>
            <person name="Goldberg J."/>
            <person name="Griggs A."/>
            <person name="Gujja S."/>
            <person name="Hansen M."/>
            <person name="Howarth C."/>
            <person name="Imamovic A."/>
            <person name="Ireland A."/>
            <person name="Larimer J."/>
            <person name="McCowan C."/>
            <person name="Murphy C."/>
            <person name="Pearson M."/>
            <person name="Poon T.W."/>
            <person name="Priest M."/>
            <person name="Roberts A."/>
            <person name="Saif S."/>
            <person name="Shea T."/>
            <person name="Sisk P."/>
            <person name="Sykes S."/>
            <person name="Wortman J."/>
            <person name="Nusbaum C."/>
            <person name="Birren B."/>
        </authorList>
    </citation>
    <scope>NUCLEOTIDE SEQUENCE [LARGE SCALE GENOMIC DNA]</scope>
    <source>
        <strain evidence="8">ACHKN1017</strain>
    </source>
</reference>
<dbReference type="PROSITE" id="PS50950">
    <property type="entry name" value="ZF_THAP"/>
    <property type="match status" value="1"/>
</dbReference>
<dbReference type="EnsemblMetazoa" id="ACHR000107-RA">
    <property type="protein sequence ID" value="ACHR000107-PA"/>
    <property type="gene ID" value="ACHR000107"/>
</dbReference>
<feature type="domain" description="THAP-type" evidence="6">
    <location>
        <begin position="1"/>
        <end position="48"/>
    </location>
</feature>
<keyword evidence="8" id="KW-1185">Reference proteome</keyword>
<sequence length="185" mass="20901">MWTRWLTVMTLAEEDIHPDEHPRLCQRHFERKDFLTRQLSGMAVPTRNLTRIKDNKTASLVELPEHNGSNCLEKEATDEKVSESDEISDEIVSEYGEIEGGLLDEMEIDQNSSPSLKASIEVQPEENKPTAVTQPSFSCNIPQHEALDELLRVERSIIEEQQKLLLQLGVECVVLQGSQSSDGSE</sequence>
<evidence type="ECO:0000256" key="1">
    <source>
        <dbReference type="ARBA" id="ARBA00022723"/>
    </source>
</evidence>
<evidence type="ECO:0000313" key="7">
    <source>
        <dbReference type="EnsemblMetazoa" id="ACHR000107-PA"/>
    </source>
</evidence>
<dbReference type="SUPFAM" id="SSF57716">
    <property type="entry name" value="Glucocorticoid receptor-like (DNA-binding domain)"/>
    <property type="match status" value="1"/>
</dbReference>
<proteinExistence type="predicted"/>
<dbReference type="VEuPathDB" id="VectorBase:ACHR000107"/>
<keyword evidence="1" id="KW-0479">Metal-binding</keyword>
<name>A0A182JNM3_9DIPT</name>
<evidence type="ECO:0000313" key="8">
    <source>
        <dbReference type="Proteomes" id="UP000075881"/>
    </source>
</evidence>
<dbReference type="GO" id="GO:0008270">
    <property type="term" value="F:zinc ion binding"/>
    <property type="evidence" value="ECO:0007669"/>
    <property type="project" value="UniProtKB-KW"/>
</dbReference>
<keyword evidence="4 5" id="KW-0238">DNA-binding</keyword>
<accession>A0A182JNM3</accession>
<evidence type="ECO:0000256" key="4">
    <source>
        <dbReference type="ARBA" id="ARBA00023125"/>
    </source>
</evidence>
<dbReference type="InterPro" id="IPR006612">
    <property type="entry name" value="THAP_Znf"/>
</dbReference>